<protein>
    <submittedName>
        <fullName evidence="1">Uncharacterized protein</fullName>
    </submittedName>
</protein>
<accession>A0A514D328</accession>
<dbReference type="EMBL" id="MN033782">
    <property type="protein sequence ID" value="QDH88006.1"/>
    <property type="molecule type" value="Genomic_RNA"/>
</dbReference>
<reference evidence="1" key="1">
    <citation type="submission" date="2019-05" db="EMBL/GenBank/DDBJ databases">
        <title>Metatranscriptomic reconstruction reveals RNA viruses with the potential to shape carbon cycling in soil.</title>
        <authorList>
            <person name="Starr E.P."/>
            <person name="Nuccio E."/>
            <person name="Pett-Ridge J."/>
            <person name="Banfield J.F."/>
            <person name="Firestone M.K."/>
        </authorList>
    </citation>
    <scope>NUCLEOTIDE SEQUENCE</scope>
    <source>
        <strain evidence="1">H3_Bulk_40_scaffold_516</strain>
    </source>
</reference>
<evidence type="ECO:0000313" key="1">
    <source>
        <dbReference type="EMBL" id="QDH88006.1"/>
    </source>
</evidence>
<organism evidence="1">
    <name type="scientific">Leviviridae sp</name>
    <dbReference type="NCBI Taxonomy" id="2027243"/>
    <lineage>
        <taxon>Viruses</taxon>
        <taxon>Riboviria</taxon>
        <taxon>Orthornavirae</taxon>
        <taxon>Lenarviricota</taxon>
        <taxon>Leviviricetes</taxon>
        <taxon>Norzivirales</taxon>
        <taxon>Fiersviridae</taxon>
    </lineage>
</organism>
<proteinExistence type="predicted"/>
<sequence length="49" mass="5472">MNLSSRINSQLRLLVLTKCGCNHSAQSCALFLDGEHSCNVHQEIFLLNL</sequence>
<gene>
    <name evidence="1" type="ORF">H3Bulk40516_000005</name>
</gene>
<name>A0A514D328_9VIRU</name>